<keyword evidence="10" id="KW-0414">Isoprene biosynthesis</keyword>
<evidence type="ECO:0000256" key="9">
    <source>
        <dbReference type="ARBA" id="ARBA00023211"/>
    </source>
</evidence>
<dbReference type="EC" id="1.1.1.267" evidence="5"/>
<dbReference type="PANTHER" id="PTHR30525">
    <property type="entry name" value="1-DEOXY-D-XYLULOSE 5-PHOSPHATE REDUCTOISOMERASE"/>
    <property type="match status" value="1"/>
</dbReference>
<dbReference type="Gene3D" id="3.40.50.720">
    <property type="entry name" value="NAD(P)-binding Rossmann-like Domain"/>
    <property type="match status" value="1"/>
</dbReference>
<dbReference type="InterPro" id="IPR013512">
    <property type="entry name" value="DXP_reductoisomerase_N"/>
</dbReference>
<dbReference type="EMBL" id="BARS01002866">
    <property type="protein sequence ID" value="GAF74012.1"/>
    <property type="molecule type" value="Genomic_DNA"/>
</dbReference>
<gene>
    <name evidence="13" type="ORF">S01H1_05502</name>
</gene>
<sequence length="143" mass="14461">MSILGATGSVGCSTLDLIGRDPARYDVVVLTGNSNVELLAQQAIAHDAELAVLADPSGFKDLKSALSGTSVEAAAGPDVLIEAVSRPADWIMAAIVGSAGLRPTLEAVRQGSSVALANKECLVSAGDIFMDAVAKSGTQLLPV</sequence>
<dbReference type="FunFam" id="3.40.50.720:FF:000045">
    <property type="entry name" value="1-deoxy-D-xylulose 5-phosphate reductoisomerase"/>
    <property type="match status" value="1"/>
</dbReference>
<evidence type="ECO:0000256" key="3">
    <source>
        <dbReference type="ARBA" id="ARBA00005094"/>
    </source>
</evidence>
<reference evidence="13" key="1">
    <citation type="journal article" date="2014" name="Front. Microbiol.">
        <title>High frequency of phylogenetically diverse reductive dehalogenase-homologous genes in deep subseafloor sedimentary metagenomes.</title>
        <authorList>
            <person name="Kawai M."/>
            <person name="Futagami T."/>
            <person name="Toyoda A."/>
            <person name="Takaki Y."/>
            <person name="Nishi S."/>
            <person name="Hori S."/>
            <person name="Arai W."/>
            <person name="Tsubouchi T."/>
            <person name="Morono Y."/>
            <person name="Uchiyama I."/>
            <person name="Ito T."/>
            <person name="Fujiyama A."/>
            <person name="Inagaki F."/>
            <person name="Takami H."/>
        </authorList>
    </citation>
    <scope>NUCLEOTIDE SEQUENCE</scope>
    <source>
        <strain evidence="13">Expedition CK06-06</strain>
    </source>
</reference>
<protein>
    <recommendedName>
        <fullName evidence="5">1-deoxy-D-xylulose-5-phosphate reductoisomerase</fullName>
        <ecNumber evidence="5">1.1.1.267</ecNumber>
    </recommendedName>
</protein>
<evidence type="ECO:0000256" key="8">
    <source>
        <dbReference type="ARBA" id="ARBA00023002"/>
    </source>
</evidence>
<dbReference type="InterPro" id="IPR036291">
    <property type="entry name" value="NAD(P)-bd_dom_sf"/>
</dbReference>
<keyword evidence="9" id="KW-0464">Manganese</keyword>
<dbReference type="Pfam" id="PF02670">
    <property type="entry name" value="DXP_reductoisom"/>
    <property type="match status" value="1"/>
</dbReference>
<evidence type="ECO:0000256" key="11">
    <source>
        <dbReference type="ARBA" id="ARBA00048543"/>
    </source>
</evidence>
<keyword evidence="7" id="KW-0521">NADP</keyword>
<evidence type="ECO:0000256" key="6">
    <source>
        <dbReference type="ARBA" id="ARBA00022723"/>
    </source>
</evidence>
<dbReference type="PANTHER" id="PTHR30525:SF0">
    <property type="entry name" value="1-DEOXY-D-XYLULOSE 5-PHOSPHATE REDUCTOISOMERASE, CHLOROPLASTIC"/>
    <property type="match status" value="1"/>
</dbReference>
<feature type="domain" description="1-deoxy-D-xylulose 5-phosphate reductoisomerase N-terminal" evidence="12">
    <location>
        <begin position="1"/>
        <end position="126"/>
    </location>
</feature>
<evidence type="ECO:0000256" key="5">
    <source>
        <dbReference type="ARBA" id="ARBA00012366"/>
    </source>
</evidence>
<comment type="catalytic activity">
    <reaction evidence="11">
        <text>2-C-methyl-D-erythritol 4-phosphate + NADP(+) = 1-deoxy-D-xylulose 5-phosphate + NADPH + H(+)</text>
        <dbReference type="Rhea" id="RHEA:13717"/>
        <dbReference type="ChEBI" id="CHEBI:15378"/>
        <dbReference type="ChEBI" id="CHEBI:57783"/>
        <dbReference type="ChEBI" id="CHEBI:57792"/>
        <dbReference type="ChEBI" id="CHEBI:58262"/>
        <dbReference type="ChEBI" id="CHEBI:58349"/>
        <dbReference type="EC" id="1.1.1.267"/>
    </reaction>
    <physiologicalReaction direction="right-to-left" evidence="11">
        <dbReference type="Rhea" id="RHEA:13719"/>
    </physiologicalReaction>
</comment>
<name>X0SDQ4_9ZZZZ</name>
<evidence type="ECO:0000259" key="12">
    <source>
        <dbReference type="Pfam" id="PF02670"/>
    </source>
</evidence>
<keyword evidence="8" id="KW-0560">Oxidoreductase</keyword>
<comment type="pathway">
    <text evidence="3">Isoprenoid biosynthesis; isopentenyl diphosphate biosynthesis via DXP pathway; isopentenyl diphosphate from 1-deoxy-D-xylulose 5-phosphate: step 1/6.</text>
</comment>
<dbReference type="InterPro" id="IPR003821">
    <property type="entry name" value="DXP_reductoisomerase"/>
</dbReference>
<evidence type="ECO:0000256" key="10">
    <source>
        <dbReference type="ARBA" id="ARBA00023229"/>
    </source>
</evidence>
<comment type="similarity">
    <text evidence="4">Belongs to the DXR family.</text>
</comment>
<evidence type="ECO:0000313" key="13">
    <source>
        <dbReference type="EMBL" id="GAF74012.1"/>
    </source>
</evidence>
<dbReference type="GO" id="GO:0030145">
    <property type="term" value="F:manganese ion binding"/>
    <property type="evidence" value="ECO:0007669"/>
    <property type="project" value="TreeGrafter"/>
</dbReference>
<dbReference type="GO" id="GO:0030604">
    <property type="term" value="F:1-deoxy-D-xylulose-5-phosphate reductoisomerase activity"/>
    <property type="evidence" value="ECO:0007669"/>
    <property type="project" value="UniProtKB-EC"/>
</dbReference>
<comment type="cofactor">
    <cofactor evidence="1">
        <name>Mn(2+)</name>
        <dbReference type="ChEBI" id="CHEBI:29035"/>
    </cofactor>
</comment>
<keyword evidence="6" id="KW-0479">Metal-binding</keyword>
<organism evidence="13">
    <name type="scientific">marine sediment metagenome</name>
    <dbReference type="NCBI Taxonomy" id="412755"/>
    <lineage>
        <taxon>unclassified sequences</taxon>
        <taxon>metagenomes</taxon>
        <taxon>ecological metagenomes</taxon>
    </lineage>
</organism>
<evidence type="ECO:0000256" key="1">
    <source>
        <dbReference type="ARBA" id="ARBA00001936"/>
    </source>
</evidence>
<dbReference type="AlphaFoldDB" id="X0SDQ4"/>
<accession>X0SDQ4</accession>
<feature type="non-terminal residue" evidence="13">
    <location>
        <position position="143"/>
    </location>
</feature>
<evidence type="ECO:0000256" key="2">
    <source>
        <dbReference type="ARBA" id="ARBA00001946"/>
    </source>
</evidence>
<dbReference type="GO" id="GO:0051484">
    <property type="term" value="P:isopentenyl diphosphate biosynthetic process, methylerythritol 4-phosphate pathway involved in terpenoid biosynthetic process"/>
    <property type="evidence" value="ECO:0007669"/>
    <property type="project" value="TreeGrafter"/>
</dbReference>
<comment type="cofactor">
    <cofactor evidence="2">
        <name>Mg(2+)</name>
        <dbReference type="ChEBI" id="CHEBI:18420"/>
    </cofactor>
</comment>
<dbReference type="GO" id="GO:0070402">
    <property type="term" value="F:NADPH binding"/>
    <property type="evidence" value="ECO:0007669"/>
    <property type="project" value="InterPro"/>
</dbReference>
<comment type="caution">
    <text evidence="13">The sequence shown here is derived from an EMBL/GenBank/DDBJ whole genome shotgun (WGS) entry which is preliminary data.</text>
</comment>
<evidence type="ECO:0000256" key="7">
    <source>
        <dbReference type="ARBA" id="ARBA00022857"/>
    </source>
</evidence>
<proteinExistence type="inferred from homology"/>
<evidence type="ECO:0000256" key="4">
    <source>
        <dbReference type="ARBA" id="ARBA00006825"/>
    </source>
</evidence>
<dbReference type="SUPFAM" id="SSF51735">
    <property type="entry name" value="NAD(P)-binding Rossmann-fold domains"/>
    <property type="match status" value="1"/>
</dbReference>